<organism evidence="2 3">
    <name type="scientific">Actinacidiphila epipremni</name>
    <dbReference type="NCBI Taxonomy" id="2053013"/>
    <lineage>
        <taxon>Bacteria</taxon>
        <taxon>Bacillati</taxon>
        <taxon>Actinomycetota</taxon>
        <taxon>Actinomycetes</taxon>
        <taxon>Kitasatosporales</taxon>
        <taxon>Streptomycetaceae</taxon>
        <taxon>Actinacidiphila</taxon>
    </lineage>
</organism>
<dbReference type="Pfam" id="PF08924">
    <property type="entry name" value="Rv2525c_GlyHyd-like"/>
    <property type="match status" value="1"/>
</dbReference>
<dbReference type="InterPro" id="IPR006311">
    <property type="entry name" value="TAT_signal"/>
</dbReference>
<name>A0ABX0ZNM2_9ACTN</name>
<dbReference type="InterPro" id="IPR015020">
    <property type="entry name" value="Rv2525c-like_Glyco_Hydro-like"/>
</dbReference>
<dbReference type="EMBL" id="JAATEJ010000004">
    <property type="protein sequence ID" value="NJP43201.1"/>
    <property type="molecule type" value="Genomic_DNA"/>
</dbReference>
<dbReference type="InterPro" id="IPR017853">
    <property type="entry name" value="GH"/>
</dbReference>
<dbReference type="RefSeq" id="WP_167982086.1">
    <property type="nucleotide sequence ID" value="NZ_JAATEJ010000004.1"/>
</dbReference>
<dbReference type="Gene3D" id="3.20.20.80">
    <property type="entry name" value="Glycosidases"/>
    <property type="match status" value="1"/>
</dbReference>
<accession>A0ABX0ZNM2</accession>
<reference evidence="2 3" key="1">
    <citation type="submission" date="2020-03" db="EMBL/GenBank/DDBJ databases">
        <title>WGS of actinomycetes isolated from Thailand.</title>
        <authorList>
            <person name="Thawai C."/>
        </authorList>
    </citation>
    <scope>NUCLEOTIDE SEQUENCE [LARGE SCALE GENOMIC DNA]</scope>
    <source>
        <strain evidence="2 3">PRB2-1</strain>
    </source>
</reference>
<dbReference type="SUPFAM" id="SSF51445">
    <property type="entry name" value="(Trans)glycosidases"/>
    <property type="match status" value="1"/>
</dbReference>
<comment type="caution">
    <text evidence="2">The sequence shown here is derived from an EMBL/GenBank/DDBJ whole genome shotgun (WGS) entry which is preliminary data.</text>
</comment>
<dbReference type="PROSITE" id="PS51318">
    <property type="entry name" value="TAT"/>
    <property type="match status" value="1"/>
</dbReference>
<proteinExistence type="predicted"/>
<feature type="domain" description="Rv2525c-like glycoside hydrolase-like" evidence="1">
    <location>
        <begin position="65"/>
        <end position="214"/>
    </location>
</feature>
<dbReference type="Proteomes" id="UP000734511">
    <property type="component" value="Unassembled WGS sequence"/>
</dbReference>
<dbReference type="Gene3D" id="2.120.10.70">
    <property type="entry name" value="Fucose-specific lectin"/>
    <property type="match status" value="1"/>
</dbReference>
<evidence type="ECO:0000313" key="3">
    <source>
        <dbReference type="Proteomes" id="UP000734511"/>
    </source>
</evidence>
<keyword evidence="3" id="KW-1185">Reference proteome</keyword>
<sequence length="563" mass="58373">MSSLPSRSTPPPTGVDRRRFLTASAVAVAGALTLGLTDTGPARADTNAWAKGLDSNANPNPAEVARAGYTFISYYLAGPGIMTAAKVAACVANGVAVIANWEWYADPTPRGYAGGATDAQQALATAQSSGIPADRPIYFSIDFDVQPSQYAAVDAYLDGIASVLPRNRIGVYSSTWCIDHLAANGKATWFWQSMSSGFSGGQNGTLNAHTHIWQRGYYTTPSGVSCDWDYAITADYGQWGVRPAPADPFRVTSSIAALKDGSTQVLAMSQDDTLWHNTLSASGTWSGWTTVAGGNGTPFVAKYAAVAAVPDGSGSSQILAVGTDSVVYHNIRYANGTWQGFRPLTGGNGTPWKTSTAPSITGLPDGSSQILVTATDGTLYHNTRTLTAWTGWTTIPGGNGTPFVTKGATVAGIPDGSGSSQVLAVGTDGTVYHNIRHANGTWQGFQPLTGGNGTAWKTSTTPSITGLPNGSSQVLVTATDGTLYHNTRTPTAWTGWSTIPGGNGTPFVAHTDSVSAPADSSGTSQILASGTNDVLYRNVRAANGTWQGFQPLLGGNGAPWLTA</sequence>
<evidence type="ECO:0000313" key="2">
    <source>
        <dbReference type="EMBL" id="NJP43201.1"/>
    </source>
</evidence>
<dbReference type="SUPFAM" id="SSF89372">
    <property type="entry name" value="Fucose-specific lectin"/>
    <property type="match status" value="1"/>
</dbReference>
<protein>
    <submittedName>
        <fullName evidence="2">DUF1906 domain-containing protein</fullName>
    </submittedName>
</protein>
<gene>
    <name evidence="2" type="ORF">HCN08_07255</name>
</gene>
<evidence type="ECO:0000259" key="1">
    <source>
        <dbReference type="Pfam" id="PF08924"/>
    </source>
</evidence>